<feature type="compositionally biased region" description="Polar residues" evidence="1">
    <location>
        <begin position="13"/>
        <end position="23"/>
    </location>
</feature>
<sequence length="94" mass="10297">APSFTPAIAPTLEQPTKPLTLSEVQEIPPEEAMRNVSEASDKRPTEAPSGQWKKTIISSWHKSRRKGERSKSRVAKGKGPTALVEGASTFRMKP</sequence>
<dbReference type="Proteomes" id="UP000287651">
    <property type="component" value="Unassembled WGS sequence"/>
</dbReference>
<evidence type="ECO:0000313" key="2">
    <source>
        <dbReference type="EMBL" id="RRT61531.1"/>
    </source>
</evidence>
<feature type="compositionally biased region" description="Basic residues" evidence="1">
    <location>
        <begin position="61"/>
        <end position="76"/>
    </location>
</feature>
<organism evidence="2 3">
    <name type="scientific">Ensete ventricosum</name>
    <name type="common">Abyssinian banana</name>
    <name type="synonym">Musa ensete</name>
    <dbReference type="NCBI Taxonomy" id="4639"/>
    <lineage>
        <taxon>Eukaryota</taxon>
        <taxon>Viridiplantae</taxon>
        <taxon>Streptophyta</taxon>
        <taxon>Embryophyta</taxon>
        <taxon>Tracheophyta</taxon>
        <taxon>Spermatophyta</taxon>
        <taxon>Magnoliopsida</taxon>
        <taxon>Liliopsida</taxon>
        <taxon>Zingiberales</taxon>
        <taxon>Musaceae</taxon>
        <taxon>Ensete</taxon>
    </lineage>
</organism>
<gene>
    <name evidence="2" type="ORF">B296_00041847</name>
</gene>
<protein>
    <submittedName>
        <fullName evidence="2">Uncharacterized protein</fullName>
    </submittedName>
</protein>
<proteinExistence type="predicted"/>
<comment type="caution">
    <text evidence="2">The sequence shown here is derived from an EMBL/GenBank/DDBJ whole genome shotgun (WGS) entry which is preliminary data.</text>
</comment>
<feature type="region of interest" description="Disordered" evidence="1">
    <location>
        <begin position="1"/>
        <end position="94"/>
    </location>
</feature>
<name>A0A426ZC27_ENSVE</name>
<accession>A0A426ZC27</accession>
<dbReference type="EMBL" id="AMZH03007353">
    <property type="protein sequence ID" value="RRT61531.1"/>
    <property type="molecule type" value="Genomic_DNA"/>
</dbReference>
<feature type="non-terminal residue" evidence="2">
    <location>
        <position position="1"/>
    </location>
</feature>
<evidence type="ECO:0000313" key="3">
    <source>
        <dbReference type="Proteomes" id="UP000287651"/>
    </source>
</evidence>
<reference evidence="2 3" key="1">
    <citation type="journal article" date="2014" name="Agronomy (Basel)">
        <title>A Draft Genome Sequence for Ensete ventricosum, the Drought-Tolerant Tree Against Hunger.</title>
        <authorList>
            <person name="Harrison J."/>
            <person name="Moore K.A."/>
            <person name="Paszkiewicz K."/>
            <person name="Jones T."/>
            <person name="Grant M."/>
            <person name="Ambacheew D."/>
            <person name="Muzemil S."/>
            <person name="Studholme D.J."/>
        </authorList>
    </citation>
    <scope>NUCLEOTIDE SEQUENCE [LARGE SCALE GENOMIC DNA]</scope>
</reference>
<dbReference type="AlphaFoldDB" id="A0A426ZC27"/>
<evidence type="ECO:0000256" key="1">
    <source>
        <dbReference type="SAM" id="MobiDB-lite"/>
    </source>
</evidence>